<dbReference type="AlphaFoldDB" id="A0A6F8YFK9"/>
<evidence type="ECO:0000313" key="2">
    <source>
        <dbReference type="Proteomes" id="UP000503011"/>
    </source>
</evidence>
<organism evidence="1 2">
    <name type="scientific">Phytohabitans suffuscus</name>
    <dbReference type="NCBI Taxonomy" id="624315"/>
    <lineage>
        <taxon>Bacteria</taxon>
        <taxon>Bacillati</taxon>
        <taxon>Actinomycetota</taxon>
        <taxon>Actinomycetes</taxon>
        <taxon>Micromonosporales</taxon>
        <taxon>Micromonosporaceae</taxon>
    </lineage>
</organism>
<protein>
    <submittedName>
        <fullName evidence="1">Uncharacterized protein</fullName>
    </submittedName>
</protein>
<name>A0A6F8YFK9_9ACTN</name>
<gene>
    <name evidence="1" type="ORF">Psuf_021120</name>
</gene>
<dbReference type="Proteomes" id="UP000503011">
    <property type="component" value="Chromosome"/>
</dbReference>
<accession>A0A6F8YFK9</accession>
<reference evidence="1 2" key="2">
    <citation type="submission" date="2020-03" db="EMBL/GenBank/DDBJ databases">
        <authorList>
            <person name="Ichikawa N."/>
            <person name="Kimura A."/>
            <person name="Kitahashi Y."/>
            <person name="Uohara A."/>
        </authorList>
    </citation>
    <scope>NUCLEOTIDE SEQUENCE [LARGE SCALE GENOMIC DNA]</scope>
    <source>
        <strain evidence="1 2">NBRC 105367</strain>
    </source>
</reference>
<dbReference type="KEGG" id="psuu:Psuf_021120"/>
<evidence type="ECO:0000313" key="1">
    <source>
        <dbReference type="EMBL" id="BCB84799.1"/>
    </source>
</evidence>
<keyword evidence="2" id="KW-1185">Reference proteome</keyword>
<reference evidence="1 2" key="1">
    <citation type="submission" date="2020-03" db="EMBL/GenBank/DDBJ databases">
        <title>Whole genome shotgun sequence of Phytohabitans suffuscus NBRC 105367.</title>
        <authorList>
            <person name="Komaki H."/>
            <person name="Tamura T."/>
        </authorList>
    </citation>
    <scope>NUCLEOTIDE SEQUENCE [LARGE SCALE GENOMIC DNA]</scope>
    <source>
        <strain evidence="1 2">NBRC 105367</strain>
    </source>
</reference>
<sequence>MTPRQVLQHGRRVAARQAVGRFDLDLTERLAHAARDAGHGWDADFVLARILTVGMAWTFSVTGSVTMPLLSELHRFPRQFLSLPPVSSSAGTRAPGRVAVVNFANVVTAGPRDLPHLSR</sequence>
<proteinExistence type="predicted"/>
<dbReference type="EMBL" id="AP022871">
    <property type="protein sequence ID" value="BCB84799.1"/>
    <property type="molecule type" value="Genomic_DNA"/>
</dbReference>